<name>A0A5B7FCY4_PORTR</name>
<dbReference type="GO" id="GO:0019678">
    <property type="term" value="P:propionate metabolic process, methylmalonyl pathway"/>
    <property type="evidence" value="ECO:0007669"/>
    <property type="project" value="TreeGrafter"/>
</dbReference>
<dbReference type="GO" id="GO:0031419">
    <property type="term" value="F:cobalamin binding"/>
    <property type="evidence" value="ECO:0007669"/>
    <property type="project" value="InterPro"/>
</dbReference>
<keyword evidence="3" id="KW-1185">Reference proteome</keyword>
<protein>
    <submittedName>
        <fullName evidence="2">Putative methylmalonyl-CoA mutase, mitochondrial</fullName>
    </submittedName>
</protein>
<organism evidence="2 3">
    <name type="scientific">Portunus trituberculatus</name>
    <name type="common">Swimming crab</name>
    <name type="synonym">Neptunus trituberculatus</name>
    <dbReference type="NCBI Taxonomy" id="210409"/>
    <lineage>
        <taxon>Eukaryota</taxon>
        <taxon>Metazoa</taxon>
        <taxon>Ecdysozoa</taxon>
        <taxon>Arthropoda</taxon>
        <taxon>Crustacea</taxon>
        <taxon>Multicrustacea</taxon>
        <taxon>Malacostraca</taxon>
        <taxon>Eumalacostraca</taxon>
        <taxon>Eucarida</taxon>
        <taxon>Decapoda</taxon>
        <taxon>Pleocyemata</taxon>
        <taxon>Brachyura</taxon>
        <taxon>Eubrachyura</taxon>
        <taxon>Portunoidea</taxon>
        <taxon>Portunidae</taxon>
        <taxon>Portuninae</taxon>
        <taxon>Portunus</taxon>
    </lineage>
</organism>
<proteinExistence type="predicted"/>
<dbReference type="SUPFAM" id="SSF51703">
    <property type="entry name" value="Cobalamin (vitamin B12)-dependent enzymes"/>
    <property type="match status" value="2"/>
</dbReference>
<sequence>MSTKIIDPWAGSYAMEALTNEVYQAGKSVIEEVEAMGGMAKAVESGKYCPYKEVEAMGNDKGLVFWWGLGVGVAAWGTERLVCGALASVVWGALVSGVRVGLGFRVWGSFTSGLRALGSAAGGTFSLRRWGVAGDFGTTSGAGLALEGFGKEVIVGVNKYRLEKEETVDVLMIDNNEVRETQINKLKQVRGSRDPQAVQAALAKLEAAALGSENLLAAAVVAARARATLGEISAAMEKVLYCIRWYMGHTFSHKFC</sequence>
<evidence type="ECO:0000259" key="1">
    <source>
        <dbReference type="Pfam" id="PF01642"/>
    </source>
</evidence>
<accession>A0A5B7FCY4</accession>
<dbReference type="PANTHER" id="PTHR48101">
    <property type="entry name" value="METHYLMALONYL-COA MUTASE, MITOCHONDRIAL-RELATED"/>
    <property type="match status" value="1"/>
</dbReference>
<feature type="domain" description="Methylmalonyl-CoA mutase alpha/beta chain catalytic" evidence="1">
    <location>
        <begin position="150"/>
        <end position="239"/>
    </location>
</feature>
<dbReference type="GO" id="GO:0005739">
    <property type="term" value="C:mitochondrion"/>
    <property type="evidence" value="ECO:0007669"/>
    <property type="project" value="TreeGrafter"/>
</dbReference>
<dbReference type="InterPro" id="IPR016176">
    <property type="entry name" value="Cbl-dep_enz_cat"/>
</dbReference>
<dbReference type="Proteomes" id="UP000324222">
    <property type="component" value="Unassembled WGS sequence"/>
</dbReference>
<dbReference type="InterPro" id="IPR006099">
    <property type="entry name" value="MeMalonylCoA_mutase_a/b_cat"/>
</dbReference>
<dbReference type="GO" id="GO:0004494">
    <property type="term" value="F:methylmalonyl-CoA mutase activity"/>
    <property type="evidence" value="ECO:0007669"/>
    <property type="project" value="TreeGrafter"/>
</dbReference>
<dbReference type="Gene3D" id="3.20.20.240">
    <property type="entry name" value="Methylmalonyl-CoA mutase"/>
    <property type="match status" value="2"/>
</dbReference>
<evidence type="ECO:0000313" key="2">
    <source>
        <dbReference type="EMBL" id="MPC42364.1"/>
    </source>
</evidence>
<dbReference type="EMBL" id="VSRR010005407">
    <property type="protein sequence ID" value="MPC42364.1"/>
    <property type="molecule type" value="Genomic_DNA"/>
</dbReference>
<dbReference type="AlphaFoldDB" id="A0A5B7FCY4"/>
<dbReference type="Pfam" id="PF01642">
    <property type="entry name" value="MM_CoA_mutase"/>
    <property type="match status" value="2"/>
</dbReference>
<reference evidence="2 3" key="1">
    <citation type="submission" date="2019-05" db="EMBL/GenBank/DDBJ databases">
        <title>Another draft genome of Portunus trituberculatus and its Hox gene families provides insights of decapod evolution.</title>
        <authorList>
            <person name="Jeong J.-H."/>
            <person name="Song I."/>
            <person name="Kim S."/>
            <person name="Choi T."/>
            <person name="Kim D."/>
            <person name="Ryu S."/>
            <person name="Kim W."/>
        </authorList>
    </citation>
    <scope>NUCLEOTIDE SEQUENCE [LARGE SCALE GENOMIC DNA]</scope>
    <source>
        <tissue evidence="2">Muscle</tissue>
    </source>
</reference>
<feature type="domain" description="Methylmalonyl-CoA mutase alpha/beta chain catalytic" evidence="1">
    <location>
        <begin position="3"/>
        <end position="47"/>
    </location>
</feature>
<comment type="caution">
    <text evidence="2">The sequence shown here is derived from an EMBL/GenBank/DDBJ whole genome shotgun (WGS) entry which is preliminary data.</text>
</comment>
<gene>
    <name evidence="2" type="primary">mmcm-1_0</name>
    <name evidence="2" type="ORF">E2C01_035985</name>
</gene>
<dbReference type="PANTHER" id="PTHR48101:SF4">
    <property type="entry name" value="METHYLMALONYL-COA MUTASE, MITOCHONDRIAL"/>
    <property type="match status" value="1"/>
</dbReference>
<evidence type="ECO:0000313" key="3">
    <source>
        <dbReference type="Proteomes" id="UP000324222"/>
    </source>
</evidence>
<dbReference type="OrthoDB" id="10035089at2759"/>